<evidence type="ECO:0000256" key="1">
    <source>
        <dbReference type="SAM" id="MobiDB-lite"/>
    </source>
</evidence>
<dbReference type="EMBL" id="AGWJ02000023">
    <property type="protein sequence ID" value="EHO79753.1"/>
    <property type="molecule type" value="Genomic_DNA"/>
</dbReference>
<protein>
    <recommendedName>
        <fullName evidence="2">Replication initiator A N-terminal domain-containing protein</fullName>
    </recommendedName>
</protein>
<feature type="compositionally biased region" description="Basic and acidic residues" evidence="1">
    <location>
        <begin position="133"/>
        <end position="156"/>
    </location>
</feature>
<dbReference type="PATRIC" id="fig|457404.5.peg.2655"/>
<accession>H1PVP9</accession>
<reference evidence="3 4" key="1">
    <citation type="submission" date="2012-07" db="EMBL/GenBank/DDBJ databases">
        <title>The Genome Sequence of Fusobacterium ulcerans 12_1B.</title>
        <authorList>
            <consortium name="The Broad Institute Genome Sequencing Platform"/>
            <person name="Earl A."/>
            <person name="Ward D."/>
            <person name="Feldgarden M."/>
            <person name="Gevers D."/>
            <person name="Strauss J."/>
            <person name="Ambrose C.E."/>
            <person name="Allen-Vercoe E."/>
            <person name="Walker B."/>
            <person name="Young S.K."/>
            <person name="Zeng Q."/>
            <person name="Gargeya S."/>
            <person name="Fitzgerald M."/>
            <person name="Haas B."/>
            <person name="Abouelleil A."/>
            <person name="Alvarado L."/>
            <person name="Arachchi H.M."/>
            <person name="Berlin A.M."/>
            <person name="Chapman S.B."/>
            <person name="Goldberg J."/>
            <person name="Griggs A."/>
            <person name="Gujja S."/>
            <person name="Hansen M."/>
            <person name="Howarth C."/>
            <person name="Imamovic A."/>
            <person name="Larimer J."/>
            <person name="McCowen C."/>
            <person name="Montmayeur A."/>
            <person name="Murphy C."/>
            <person name="Neiman D."/>
            <person name="Pearson M."/>
            <person name="Priest M."/>
            <person name="Roberts A."/>
            <person name="Saif S."/>
            <person name="Shea T."/>
            <person name="Sisk P."/>
            <person name="Sykes S."/>
            <person name="Wortman J."/>
            <person name="Nusbaum C."/>
            <person name="Birren B."/>
        </authorList>
    </citation>
    <scope>NUCLEOTIDE SEQUENCE [LARGE SCALE GENOMIC DNA]</scope>
    <source>
        <strain evidence="3 4">12_1B</strain>
    </source>
</reference>
<evidence type="ECO:0000313" key="3">
    <source>
        <dbReference type="EMBL" id="EHO79753.1"/>
    </source>
</evidence>
<name>H1PVP9_9FUSO</name>
<feature type="region of interest" description="Disordered" evidence="1">
    <location>
        <begin position="122"/>
        <end position="156"/>
    </location>
</feature>
<sequence length="270" mass="31476">MSRMTIEDFEGREFYQVPKWLIEIKGLQPADILIYMLAYNNWRLSLKNGKVESDGSVYFYLTHESIKEKLDLGKNQIIDAIKRLLLSGALIRTKENGKASKFYLENDMKEIKFDITSLKKSSTQNQTTPVTKIRHDQSEKGDYHQSEKSDISNKELSKNKISNNNTIIKEQLEKENISPELKSKLYEFIDYRKEIKKPIKTYKAIGNLIKNIGKDFIDEQHLIDSIEVTFTQEYQGVFPVKLKKQRNEIGAIKESYATRKLREIRKAQVG</sequence>
<dbReference type="HOGENOM" id="CLU_1029572_0_0_0"/>
<gene>
    <name evidence="3" type="ORF">HMPREF0402_02492</name>
</gene>
<evidence type="ECO:0000259" key="2">
    <source>
        <dbReference type="Pfam" id="PF06970"/>
    </source>
</evidence>
<dbReference type="RefSeq" id="WP_008698212.1">
    <property type="nucleotide sequence ID" value="NZ_KE161009.1"/>
</dbReference>
<organism evidence="3 4">
    <name type="scientific">Fusobacterium ulcerans 12-1B</name>
    <dbReference type="NCBI Taxonomy" id="457404"/>
    <lineage>
        <taxon>Bacteria</taxon>
        <taxon>Fusobacteriati</taxon>
        <taxon>Fusobacteriota</taxon>
        <taxon>Fusobacteriia</taxon>
        <taxon>Fusobacteriales</taxon>
        <taxon>Fusobacteriaceae</taxon>
        <taxon>Fusobacterium</taxon>
    </lineage>
</organism>
<dbReference type="Pfam" id="PF06970">
    <property type="entry name" value="RepA_N"/>
    <property type="match status" value="1"/>
</dbReference>
<keyword evidence="4" id="KW-1185">Reference proteome</keyword>
<evidence type="ECO:0000313" key="4">
    <source>
        <dbReference type="Proteomes" id="UP000003233"/>
    </source>
</evidence>
<dbReference type="BioCyc" id="FSP457404-HMP:GTSQ-2517-MONOMER"/>
<proteinExistence type="predicted"/>
<feature type="domain" description="Replication initiator A N-terminal" evidence="2">
    <location>
        <begin position="13"/>
        <end position="84"/>
    </location>
</feature>
<dbReference type="InterPro" id="IPR010724">
    <property type="entry name" value="RepA_N"/>
</dbReference>
<dbReference type="AlphaFoldDB" id="H1PVP9"/>
<comment type="caution">
    <text evidence="3">The sequence shown here is derived from an EMBL/GenBank/DDBJ whole genome shotgun (WGS) entry which is preliminary data.</text>
</comment>
<dbReference type="Proteomes" id="UP000003233">
    <property type="component" value="Unassembled WGS sequence"/>
</dbReference>